<dbReference type="EMBL" id="LR796676">
    <property type="protein sequence ID" value="CAB4158828.1"/>
    <property type="molecule type" value="Genomic_DNA"/>
</dbReference>
<organism evidence="1">
    <name type="scientific">uncultured Caudovirales phage</name>
    <dbReference type="NCBI Taxonomy" id="2100421"/>
    <lineage>
        <taxon>Viruses</taxon>
        <taxon>Duplodnaviria</taxon>
        <taxon>Heunggongvirae</taxon>
        <taxon>Uroviricota</taxon>
        <taxon>Caudoviricetes</taxon>
        <taxon>Peduoviridae</taxon>
        <taxon>Maltschvirus</taxon>
        <taxon>Maltschvirus maltsch</taxon>
    </lineage>
</organism>
<proteinExistence type="predicted"/>
<protein>
    <submittedName>
        <fullName evidence="1">Uncharacterized protein</fullName>
    </submittedName>
</protein>
<evidence type="ECO:0000313" key="1">
    <source>
        <dbReference type="EMBL" id="CAB4158828.1"/>
    </source>
</evidence>
<accession>A0A6J5NPB0</accession>
<name>A0A6J5NPB0_9CAUD</name>
<sequence length="131" mass="15279">MNRDVLLEPIVASIRQGLPLAKQDILKYLEDWELIPVEADGQHAATVVAKGTEIHIAVVEGYKPKSSQRRAIHGFLKPLFDRHEFLTTRVPHHRLAQKKFVQRVGFKPTWKDENFEYYMLASMPFERKRNV</sequence>
<gene>
    <name evidence="1" type="ORF">UFOVP713_27</name>
</gene>
<reference evidence="1" key="1">
    <citation type="submission" date="2020-04" db="EMBL/GenBank/DDBJ databases">
        <authorList>
            <person name="Chiriac C."/>
            <person name="Salcher M."/>
            <person name="Ghai R."/>
            <person name="Kavagutti S V."/>
        </authorList>
    </citation>
    <scope>NUCLEOTIDE SEQUENCE</scope>
</reference>